<dbReference type="Proteomes" id="UP000298663">
    <property type="component" value="Unassembled WGS sequence"/>
</dbReference>
<evidence type="ECO:0000313" key="2">
    <source>
        <dbReference type="Proteomes" id="UP000298663"/>
    </source>
</evidence>
<dbReference type="AlphaFoldDB" id="A0A4U5N309"/>
<comment type="caution">
    <text evidence="1">The sequence shown here is derived from an EMBL/GenBank/DDBJ whole genome shotgun (WGS) entry which is preliminary data.</text>
</comment>
<evidence type="ECO:0000313" key="1">
    <source>
        <dbReference type="EMBL" id="TKR76644.1"/>
    </source>
</evidence>
<organism evidence="1 2">
    <name type="scientific">Steinernema carpocapsae</name>
    <name type="common">Entomopathogenic nematode</name>
    <dbReference type="NCBI Taxonomy" id="34508"/>
    <lineage>
        <taxon>Eukaryota</taxon>
        <taxon>Metazoa</taxon>
        <taxon>Ecdysozoa</taxon>
        <taxon>Nematoda</taxon>
        <taxon>Chromadorea</taxon>
        <taxon>Rhabditida</taxon>
        <taxon>Tylenchina</taxon>
        <taxon>Panagrolaimomorpha</taxon>
        <taxon>Strongyloidoidea</taxon>
        <taxon>Steinernematidae</taxon>
        <taxon>Steinernema</taxon>
    </lineage>
</organism>
<reference evidence="1 2" key="1">
    <citation type="journal article" date="2015" name="Genome Biol.">
        <title>Comparative genomics of Steinernema reveals deeply conserved gene regulatory networks.</title>
        <authorList>
            <person name="Dillman A.R."/>
            <person name="Macchietto M."/>
            <person name="Porter C.F."/>
            <person name="Rogers A."/>
            <person name="Williams B."/>
            <person name="Antoshechkin I."/>
            <person name="Lee M.M."/>
            <person name="Goodwin Z."/>
            <person name="Lu X."/>
            <person name="Lewis E.E."/>
            <person name="Goodrich-Blair H."/>
            <person name="Stock S.P."/>
            <person name="Adams B.J."/>
            <person name="Sternberg P.W."/>
            <person name="Mortazavi A."/>
        </authorList>
    </citation>
    <scope>NUCLEOTIDE SEQUENCE [LARGE SCALE GENOMIC DNA]</scope>
    <source>
        <strain evidence="1 2">ALL</strain>
    </source>
</reference>
<name>A0A4U5N309_STECR</name>
<protein>
    <submittedName>
        <fullName evidence="1">Uncharacterized protein</fullName>
    </submittedName>
</protein>
<gene>
    <name evidence="1" type="ORF">L596_017755</name>
</gene>
<keyword evidence="2" id="KW-1185">Reference proteome</keyword>
<accession>A0A4U5N309</accession>
<sequence length="83" mass="9260">MRRRPQIDGRRFAAAATTTENARKIATAAAGGGEFVYREEWTRGEGGLKEDEIGKLLISKKKRAPAKERGVWREVKDCVWGIG</sequence>
<proteinExistence type="predicted"/>
<reference evidence="1 2" key="2">
    <citation type="journal article" date="2019" name="G3 (Bethesda)">
        <title>Hybrid Assembly of the Genome of the Entomopathogenic Nematode Steinernema carpocapsae Identifies the X-Chromosome.</title>
        <authorList>
            <person name="Serra L."/>
            <person name="Macchietto M."/>
            <person name="Macias-Munoz A."/>
            <person name="McGill C.J."/>
            <person name="Rodriguez I.M."/>
            <person name="Rodriguez B."/>
            <person name="Murad R."/>
            <person name="Mortazavi A."/>
        </authorList>
    </citation>
    <scope>NUCLEOTIDE SEQUENCE [LARGE SCALE GENOMIC DNA]</scope>
    <source>
        <strain evidence="1 2">ALL</strain>
    </source>
</reference>
<dbReference type="EMBL" id="AZBU02000005">
    <property type="protein sequence ID" value="TKR76644.1"/>
    <property type="molecule type" value="Genomic_DNA"/>
</dbReference>